<protein>
    <submittedName>
        <fullName evidence="2">Uncharacterized protein</fullName>
    </submittedName>
</protein>
<evidence type="ECO:0000256" key="1">
    <source>
        <dbReference type="SAM" id="Phobius"/>
    </source>
</evidence>
<evidence type="ECO:0000313" key="3">
    <source>
        <dbReference type="Proteomes" id="UP001326199"/>
    </source>
</evidence>
<dbReference type="EMBL" id="JAFFHB010000002">
    <property type="protein sequence ID" value="KAK4670710.1"/>
    <property type="molecule type" value="Genomic_DNA"/>
</dbReference>
<keyword evidence="1" id="KW-0472">Membrane</keyword>
<keyword evidence="1" id="KW-0812">Transmembrane</keyword>
<feature type="transmembrane region" description="Helical" evidence="1">
    <location>
        <begin position="370"/>
        <end position="390"/>
    </location>
</feature>
<accession>A0ABR0HRZ3</accession>
<keyword evidence="3" id="KW-1185">Reference proteome</keyword>
<proteinExistence type="predicted"/>
<comment type="caution">
    <text evidence="2">The sequence shown here is derived from an EMBL/GenBank/DDBJ whole genome shotgun (WGS) entry which is preliminary data.</text>
</comment>
<sequence>MASTSVAPTVDFKSIAIHLGRYCYSVIAFLQLPTDVAWRRTVSAIQAANMATFMAINLYVQLCISVVRQFINNSWNSIVSSVQQASTTVIAVVESVKLTVGLGLDYLSSAATNATKAVTSLFVDYLPTIAVGFYSEMRKEVTFQHMKTMNMVLLVSSLVWFYLRRCVEVGTPALPAKDGQVTSTRKWRRRFQVVLRELASLLVLSSVLSYAAMPEWTAATIASWLSAAADRLSFLSSIVTERVNPVYVAVVEGTNHHFGKLIEECVARLPPILERIEPVYGALGGDNIRLQLIKFAGDCFERLPPLPDWHPWVGMSGDVGIGVLAPIIFGGHGPSPSPICEASNTSSTLIKSSAPPPTMPEPALPYQGDAMVILPFLMYVIAAGDLVILVRRRQRKGKDRA</sequence>
<dbReference type="Proteomes" id="UP001326199">
    <property type="component" value="Unassembled WGS sequence"/>
</dbReference>
<keyword evidence="1" id="KW-1133">Transmembrane helix</keyword>
<dbReference type="RefSeq" id="XP_062769380.1">
    <property type="nucleotide sequence ID" value="XM_062910390.1"/>
</dbReference>
<name>A0ABR0HRZ3_9PEZI</name>
<dbReference type="GeneID" id="87930733"/>
<reference evidence="2 3" key="1">
    <citation type="journal article" date="2023" name="bioRxiv">
        <title>High-quality genome assemblies of four members of thePodospora anserinaspecies complex.</title>
        <authorList>
            <person name="Ament-Velasquez S.L."/>
            <person name="Vogan A.A."/>
            <person name="Wallerman O."/>
            <person name="Hartmann F."/>
            <person name="Gautier V."/>
            <person name="Silar P."/>
            <person name="Giraud T."/>
            <person name="Johannesson H."/>
        </authorList>
    </citation>
    <scope>NUCLEOTIDE SEQUENCE [LARGE SCALE GENOMIC DNA]</scope>
    <source>
        <strain evidence="2 3">CBS 411.78</strain>
    </source>
</reference>
<gene>
    <name evidence="2" type="ORF">QC763_213500</name>
</gene>
<organism evidence="2 3">
    <name type="scientific">Podospora pseudopauciseta</name>
    <dbReference type="NCBI Taxonomy" id="2093780"/>
    <lineage>
        <taxon>Eukaryota</taxon>
        <taxon>Fungi</taxon>
        <taxon>Dikarya</taxon>
        <taxon>Ascomycota</taxon>
        <taxon>Pezizomycotina</taxon>
        <taxon>Sordariomycetes</taxon>
        <taxon>Sordariomycetidae</taxon>
        <taxon>Sordariales</taxon>
        <taxon>Podosporaceae</taxon>
        <taxon>Podospora</taxon>
    </lineage>
</organism>
<evidence type="ECO:0000313" key="2">
    <source>
        <dbReference type="EMBL" id="KAK4670710.1"/>
    </source>
</evidence>